<sequence length="577" mass="62984">MPPLLQILVVLLPSLFLPRSTSTTIEIRMDSEDSPPIPLTCPPLHPAHSCAVTLCSEHNIGDTVEGLSCVEMLTDTIMAERANPSSSAPSSFTPDPHVFMDFANPDVPFHVPLSYPPSPPPHTAESFAAHNAPSITSFCSSYGLPPHACISLSSSLSALFSQYHLPPSRPFYFPVFVRDAITLDMVVEGEVAQLRFRAHQDAHALTTRFCLMLYPSIASCDQPALLDAIQTQAENFYERTQDLAWVPPLKFHGPIAVNALSTPGFPLLIFGEEQDRPSVPLATSAVQYCATVRCPDRINTVNAILQSTADVSEGGGGGTTRFDRSLVADPALDFRVIVSLSSLPSRLAHLPDVLSLMLKQTVLPDEIYVNIPDFSAREQLPYVLPERLVGWLDGLPEAERGLIKLNWCRTDFGPATKLISTLLAETIPSTLIVTIDDDLDYPPYFLARVVQNARRYTNSAFGFKGYRLGEGGGHSNFTYYESLDLQADVSVDVLGGFVGVAYRSGFFSLARLMDYASYPAGAFFVDDDWIGSVLADAGVERVVLSAENGGEVSRYLFEEEVITPVAHIRSLNGKHGF</sequence>
<organism evidence="2 3">
    <name type="scientific">Tetraparma gracilis</name>
    <dbReference type="NCBI Taxonomy" id="2962635"/>
    <lineage>
        <taxon>Eukaryota</taxon>
        <taxon>Sar</taxon>
        <taxon>Stramenopiles</taxon>
        <taxon>Ochrophyta</taxon>
        <taxon>Bolidophyceae</taxon>
        <taxon>Parmales</taxon>
        <taxon>Triparmaceae</taxon>
        <taxon>Tetraparma</taxon>
    </lineage>
</organism>
<keyword evidence="3" id="KW-1185">Reference proteome</keyword>
<feature type="chain" id="PRO_5045206701" evidence="1">
    <location>
        <begin position="23"/>
        <end position="577"/>
    </location>
</feature>
<evidence type="ECO:0000313" key="2">
    <source>
        <dbReference type="EMBL" id="GMI30977.1"/>
    </source>
</evidence>
<feature type="signal peptide" evidence="1">
    <location>
        <begin position="1"/>
        <end position="22"/>
    </location>
</feature>
<dbReference type="EMBL" id="BRYB01001679">
    <property type="protein sequence ID" value="GMI30977.1"/>
    <property type="molecule type" value="Genomic_DNA"/>
</dbReference>
<keyword evidence="1" id="KW-0732">Signal</keyword>
<evidence type="ECO:0000256" key="1">
    <source>
        <dbReference type="SAM" id="SignalP"/>
    </source>
</evidence>
<dbReference type="Proteomes" id="UP001165060">
    <property type="component" value="Unassembled WGS sequence"/>
</dbReference>
<gene>
    <name evidence="2" type="ORF">TeGR_g7998</name>
</gene>
<name>A0ABQ6MQQ3_9STRA</name>
<protein>
    <submittedName>
        <fullName evidence="2">Uncharacterized protein</fullName>
    </submittedName>
</protein>
<evidence type="ECO:0000313" key="3">
    <source>
        <dbReference type="Proteomes" id="UP001165060"/>
    </source>
</evidence>
<accession>A0ABQ6MQQ3</accession>
<reference evidence="2 3" key="1">
    <citation type="journal article" date="2023" name="Commun. Biol.">
        <title>Genome analysis of Parmales, the sister group of diatoms, reveals the evolutionary specialization of diatoms from phago-mixotrophs to photoautotrophs.</title>
        <authorList>
            <person name="Ban H."/>
            <person name="Sato S."/>
            <person name="Yoshikawa S."/>
            <person name="Yamada K."/>
            <person name="Nakamura Y."/>
            <person name="Ichinomiya M."/>
            <person name="Sato N."/>
            <person name="Blanc-Mathieu R."/>
            <person name="Endo H."/>
            <person name="Kuwata A."/>
            <person name="Ogata H."/>
        </authorList>
    </citation>
    <scope>NUCLEOTIDE SEQUENCE [LARGE SCALE GENOMIC DNA]</scope>
</reference>
<comment type="caution">
    <text evidence="2">The sequence shown here is derived from an EMBL/GenBank/DDBJ whole genome shotgun (WGS) entry which is preliminary data.</text>
</comment>
<proteinExistence type="predicted"/>
<feature type="non-terminal residue" evidence="2">
    <location>
        <position position="577"/>
    </location>
</feature>